<dbReference type="InterPro" id="IPR017972">
    <property type="entry name" value="Cyt_P450_CS"/>
</dbReference>
<evidence type="ECO:0000256" key="8">
    <source>
        <dbReference type="RuleBase" id="RU000461"/>
    </source>
</evidence>
<comment type="similarity">
    <text evidence="1 8">Belongs to the cytochrome P450 family.</text>
</comment>
<evidence type="ECO:0000256" key="1">
    <source>
        <dbReference type="ARBA" id="ARBA00010617"/>
    </source>
</evidence>
<dbReference type="AlphaFoldDB" id="A0A835DAJ1"/>
<comment type="cofactor">
    <cofactor evidence="7">
        <name>heme</name>
        <dbReference type="ChEBI" id="CHEBI:30413"/>
    </cofactor>
</comment>
<dbReference type="Pfam" id="PF00067">
    <property type="entry name" value="p450"/>
    <property type="match status" value="1"/>
</dbReference>
<evidence type="ECO:0000256" key="9">
    <source>
        <dbReference type="SAM" id="Phobius"/>
    </source>
</evidence>
<keyword evidence="6 8" id="KW-0503">Monooxygenase</keyword>
<keyword evidence="9" id="KW-0472">Membrane</keyword>
<dbReference type="PROSITE" id="PS00086">
    <property type="entry name" value="CYTOCHROME_P450"/>
    <property type="match status" value="1"/>
</dbReference>
<evidence type="ECO:0000256" key="4">
    <source>
        <dbReference type="ARBA" id="ARBA00023002"/>
    </source>
</evidence>
<proteinExistence type="inferred from homology"/>
<dbReference type="OrthoDB" id="2789670at2759"/>
<dbReference type="SUPFAM" id="SSF48264">
    <property type="entry name" value="Cytochrome P450"/>
    <property type="match status" value="1"/>
</dbReference>
<dbReference type="GO" id="GO:0020037">
    <property type="term" value="F:heme binding"/>
    <property type="evidence" value="ECO:0007669"/>
    <property type="project" value="InterPro"/>
</dbReference>
<dbReference type="PANTHER" id="PTHR47944">
    <property type="entry name" value="CYTOCHROME P450 98A9"/>
    <property type="match status" value="1"/>
</dbReference>
<keyword evidence="9" id="KW-1133">Transmembrane helix</keyword>
<evidence type="ECO:0000313" key="10">
    <source>
        <dbReference type="EMBL" id="KAF8397038.1"/>
    </source>
</evidence>
<reference evidence="10 11" key="1">
    <citation type="submission" date="2020-04" db="EMBL/GenBank/DDBJ databases">
        <title>Plant Genome Project.</title>
        <authorList>
            <person name="Zhang R.-G."/>
        </authorList>
    </citation>
    <scope>NUCLEOTIDE SEQUENCE [LARGE SCALE GENOMIC DNA]</scope>
    <source>
        <strain evidence="10">YNK0</strain>
        <tissue evidence="10">Leaf</tissue>
    </source>
</reference>
<evidence type="ECO:0000256" key="2">
    <source>
        <dbReference type="ARBA" id="ARBA00022617"/>
    </source>
</evidence>
<keyword evidence="3 7" id="KW-0479">Metal-binding</keyword>
<evidence type="ECO:0000256" key="7">
    <source>
        <dbReference type="PIRSR" id="PIRSR602401-1"/>
    </source>
</evidence>
<dbReference type="PANTHER" id="PTHR47944:SF19">
    <property type="entry name" value="CYTOCHROME P450 77A4"/>
    <property type="match status" value="1"/>
</dbReference>
<dbReference type="OMA" id="HAMAKPR"/>
<evidence type="ECO:0008006" key="12">
    <source>
        <dbReference type="Google" id="ProtNLM"/>
    </source>
</evidence>
<keyword evidence="5 7" id="KW-0408">Iron</keyword>
<accession>A0A835DAJ1</accession>
<dbReference type="GO" id="GO:0016705">
    <property type="term" value="F:oxidoreductase activity, acting on paired donors, with incorporation or reduction of molecular oxygen"/>
    <property type="evidence" value="ECO:0007669"/>
    <property type="project" value="InterPro"/>
</dbReference>
<keyword evidence="4 8" id="KW-0560">Oxidoreductase</keyword>
<sequence>MKNNTLTIYSSSLTLLWDMPSPTTTTTMAALLLSFTTALLFLTSTFFFILFRSQTQKKSKQAPLPPGPAPWPVIGNLPDLLRNKPAFRWIIGLMKEMNTDIACIRLGNVKVIAVDSPEIAREILKKQDAVFASRPITMATEYSSRGFLTTAVVPWGEQWKKMRRVVASELINPARLRWLLHKRTEEADNLVRYIYNQCNSSVIDVRFSLRQYTAGVIRKMMFNKRYFGEGRKDGGAGVEEEQHVDALFTVLSLIYAFSVSDYIPSLRWFDLDGHERIIKEAMKIINKYHDPIIDERIHQWRNGKKKEPEDLLDLLISVQDTNGKPLLSTEEIKGQATELMLATVDNPPNVAEWALAEMINQPAVLEKAIEEIDSVVGKGRLVQESDIPRLNYVKACAKETLRIHPIAPFNLTHVSMSDTTVAGYFIPKGSHVLIYRPGLNPKVWEEPLRFIPERHLNSNAAEVVDLIDPDLRFVGFSAGRRGCMGVVLGTAMTIVLLARLLQGFTWSLPPNELNLDLTQSKNDLSLSKPLHLHAKPRLPLDVYPTQ</sequence>
<dbReference type="FunFam" id="1.10.630.10:FF:000037">
    <property type="entry name" value="Cytochrome P450 9"/>
    <property type="match status" value="1"/>
</dbReference>
<dbReference type="GO" id="GO:0005506">
    <property type="term" value="F:iron ion binding"/>
    <property type="evidence" value="ECO:0007669"/>
    <property type="project" value="InterPro"/>
</dbReference>
<comment type="caution">
    <text evidence="10">The sequence shown here is derived from an EMBL/GenBank/DDBJ whole genome shotgun (WGS) entry which is preliminary data.</text>
</comment>
<keyword evidence="11" id="KW-1185">Reference proteome</keyword>
<dbReference type="InterPro" id="IPR036396">
    <property type="entry name" value="Cyt_P450_sf"/>
</dbReference>
<dbReference type="GO" id="GO:0044550">
    <property type="term" value="P:secondary metabolite biosynthetic process"/>
    <property type="evidence" value="ECO:0007669"/>
    <property type="project" value="UniProtKB-ARBA"/>
</dbReference>
<dbReference type="Gene3D" id="1.10.630.10">
    <property type="entry name" value="Cytochrome P450"/>
    <property type="match status" value="1"/>
</dbReference>
<feature type="binding site" description="axial binding residue" evidence="7">
    <location>
        <position position="483"/>
    </location>
    <ligand>
        <name>heme</name>
        <dbReference type="ChEBI" id="CHEBI:30413"/>
    </ligand>
    <ligandPart>
        <name>Fe</name>
        <dbReference type="ChEBI" id="CHEBI:18248"/>
    </ligandPart>
</feature>
<name>A0A835DAJ1_TETSI</name>
<evidence type="ECO:0000256" key="5">
    <source>
        <dbReference type="ARBA" id="ARBA00023004"/>
    </source>
</evidence>
<dbReference type="Proteomes" id="UP000655225">
    <property type="component" value="Unassembled WGS sequence"/>
</dbReference>
<dbReference type="PRINTS" id="PR00463">
    <property type="entry name" value="EP450I"/>
</dbReference>
<dbReference type="GO" id="GO:0004497">
    <property type="term" value="F:monooxygenase activity"/>
    <property type="evidence" value="ECO:0007669"/>
    <property type="project" value="UniProtKB-KW"/>
</dbReference>
<evidence type="ECO:0000256" key="6">
    <source>
        <dbReference type="ARBA" id="ARBA00023033"/>
    </source>
</evidence>
<evidence type="ECO:0000256" key="3">
    <source>
        <dbReference type="ARBA" id="ARBA00022723"/>
    </source>
</evidence>
<dbReference type="InterPro" id="IPR002401">
    <property type="entry name" value="Cyt_P450_E_grp-I"/>
</dbReference>
<keyword evidence="9" id="KW-0812">Transmembrane</keyword>
<dbReference type="EMBL" id="JABCRI010000012">
    <property type="protein sequence ID" value="KAF8397038.1"/>
    <property type="molecule type" value="Genomic_DNA"/>
</dbReference>
<dbReference type="InterPro" id="IPR001128">
    <property type="entry name" value="Cyt_P450"/>
</dbReference>
<gene>
    <name evidence="10" type="ORF">HHK36_018676</name>
</gene>
<organism evidence="10 11">
    <name type="scientific">Tetracentron sinense</name>
    <name type="common">Spur-leaf</name>
    <dbReference type="NCBI Taxonomy" id="13715"/>
    <lineage>
        <taxon>Eukaryota</taxon>
        <taxon>Viridiplantae</taxon>
        <taxon>Streptophyta</taxon>
        <taxon>Embryophyta</taxon>
        <taxon>Tracheophyta</taxon>
        <taxon>Spermatophyta</taxon>
        <taxon>Magnoliopsida</taxon>
        <taxon>Trochodendrales</taxon>
        <taxon>Trochodendraceae</taxon>
        <taxon>Tetracentron</taxon>
    </lineage>
</organism>
<feature type="transmembrane region" description="Helical" evidence="9">
    <location>
        <begin position="28"/>
        <end position="51"/>
    </location>
</feature>
<evidence type="ECO:0000313" key="11">
    <source>
        <dbReference type="Proteomes" id="UP000655225"/>
    </source>
</evidence>
<keyword evidence="2 7" id="KW-0349">Heme</keyword>
<protein>
    <recommendedName>
        <fullName evidence="12">Cytochrome P450</fullName>
    </recommendedName>
</protein>